<dbReference type="PANTHER" id="PTHR32382">
    <property type="entry name" value="FASCICLIN-LIKE ARABINOGALACTAN PROTEIN"/>
    <property type="match status" value="1"/>
</dbReference>
<feature type="compositionally biased region" description="Low complexity" evidence="11">
    <location>
        <begin position="216"/>
        <end position="242"/>
    </location>
</feature>
<dbReference type="EMBL" id="CM000850">
    <property type="protein sequence ID" value="KRH05013.2"/>
    <property type="molecule type" value="Genomic_DNA"/>
</dbReference>
<dbReference type="GO" id="GO:0005886">
    <property type="term" value="C:plasma membrane"/>
    <property type="evidence" value="ECO:0000318"/>
    <property type="project" value="GO_Central"/>
</dbReference>
<dbReference type="Pfam" id="PF02469">
    <property type="entry name" value="Fasciclin"/>
    <property type="match status" value="1"/>
</dbReference>
<reference evidence="14" key="2">
    <citation type="submission" date="2018-02" db="UniProtKB">
        <authorList>
            <consortium name="EnsemblPlants"/>
        </authorList>
    </citation>
    <scope>IDENTIFICATION</scope>
    <source>
        <strain evidence="14">Williams 82</strain>
    </source>
</reference>
<keyword evidence="15" id="KW-1185">Reference proteome</keyword>
<evidence type="ECO:0000256" key="8">
    <source>
        <dbReference type="ARBA" id="ARBA00023180"/>
    </source>
</evidence>
<dbReference type="PROSITE" id="PS50213">
    <property type="entry name" value="FAS1"/>
    <property type="match status" value="1"/>
</dbReference>
<evidence type="ECO:0000256" key="6">
    <source>
        <dbReference type="ARBA" id="ARBA00022974"/>
    </source>
</evidence>
<dbReference type="OMA" id="GIENMAP"/>
<sequence>MEFSTFNKYLTETKLADQINSRNTITVLAVEDSAMHSIAAKSPEAIKAIIGTHVILDFFDEKKLMEAQASSQQLTTLFQASGLAVNQQGFLKVALVGEGEIAFGSAASDAPADATELVRTVTSEPYNISILQVTKPILAPGVDSPTPASSSGAQPSQGAKAPIAAQSAKAPVTAQEAKTPMPSSQGVNAKAPVQAQVAKSPVPAQSAKAPTPLENAASPSPASESVAESPEVAAEAPATSPVGAEAPGPLADDVAPADVTASSASTTKMGLVGAVMAFASLFIVL</sequence>
<name>A0A0R0FR12_SOYBN</name>
<evidence type="ECO:0000256" key="11">
    <source>
        <dbReference type="SAM" id="MobiDB-lite"/>
    </source>
</evidence>
<feature type="region of interest" description="Disordered" evidence="11">
    <location>
        <begin position="141"/>
        <end position="254"/>
    </location>
</feature>
<keyword evidence="4" id="KW-0336">GPI-anchor</keyword>
<dbReference type="Gramene" id="KRH05013">
    <property type="protein sequence ID" value="KRH05013"/>
    <property type="gene ID" value="GLYMA_17G202000"/>
</dbReference>
<proteinExistence type="inferred from homology"/>
<evidence type="ECO:0000256" key="2">
    <source>
        <dbReference type="ARBA" id="ARBA00007843"/>
    </source>
</evidence>
<reference evidence="13" key="3">
    <citation type="submission" date="2018-07" db="EMBL/GenBank/DDBJ databases">
        <title>WGS assembly of Glycine max.</title>
        <authorList>
            <person name="Schmutz J."/>
            <person name="Cannon S."/>
            <person name="Schlueter J."/>
            <person name="Ma J."/>
            <person name="Mitros T."/>
            <person name="Nelson W."/>
            <person name="Hyten D."/>
            <person name="Song Q."/>
            <person name="Thelen J."/>
            <person name="Cheng J."/>
            <person name="Xu D."/>
            <person name="Hellsten U."/>
            <person name="May G."/>
            <person name="Yu Y."/>
            <person name="Sakurai T."/>
            <person name="Umezawa T."/>
            <person name="Bhattacharyya M."/>
            <person name="Sandhu D."/>
            <person name="Valliyodan B."/>
            <person name="Lindquist E."/>
            <person name="Peto M."/>
            <person name="Grant D."/>
            <person name="Shu S."/>
            <person name="Goodstein D."/>
            <person name="Barry K."/>
            <person name="Futrell-Griggs M."/>
            <person name="Abernathy B."/>
            <person name="Du J."/>
            <person name="Tian Z."/>
            <person name="Zhu L."/>
            <person name="Gill N."/>
            <person name="Joshi T."/>
            <person name="Libault M."/>
            <person name="Sethuraman A."/>
            <person name="Zhang X."/>
            <person name="Shinozaki K."/>
            <person name="Nguyen H."/>
            <person name="Wing R."/>
            <person name="Cregan P."/>
            <person name="Specht J."/>
            <person name="Grimwood J."/>
            <person name="Rokhsar D."/>
            <person name="Stacey G."/>
            <person name="Shoemaker R."/>
            <person name="Jackson S."/>
        </authorList>
    </citation>
    <scope>NUCLEOTIDE SEQUENCE</scope>
    <source>
        <tissue evidence="13">Callus</tissue>
    </source>
</reference>
<dbReference type="AlphaFoldDB" id="A0A0R0FR12"/>
<evidence type="ECO:0000313" key="13">
    <source>
        <dbReference type="EMBL" id="KRH05013.2"/>
    </source>
</evidence>
<keyword evidence="7" id="KW-0472">Membrane</keyword>
<evidence type="ECO:0000256" key="7">
    <source>
        <dbReference type="ARBA" id="ARBA00023136"/>
    </source>
</evidence>
<evidence type="ECO:0000256" key="1">
    <source>
        <dbReference type="ARBA" id="ARBA00004609"/>
    </source>
</evidence>
<evidence type="ECO:0000256" key="9">
    <source>
        <dbReference type="ARBA" id="ARBA00023288"/>
    </source>
</evidence>
<keyword evidence="8" id="KW-0325">Glycoprotein</keyword>
<evidence type="ECO:0000259" key="12">
    <source>
        <dbReference type="PROSITE" id="PS50213"/>
    </source>
</evidence>
<dbReference type="InterPro" id="IPR036378">
    <property type="entry name" value="FAS1_dom_sf"/>
</dbReference>
<dbReference type="InterPro" id="IPR033254">
    <property type="entry name" value="Plant_FLA"/>
</dbReference>
<dbReference type="EnsemblPlants" id="KRH05013">
    <property type="protein sequence ID" value="KRH05013"/>
    <property type="gene ID" value="GLYMA_17G202000"/>
</dbReference>
<evidence type="ECO:0000256" key="10">
    <source>
        <dbReference type="ARBA" id="ARBA00024686"/>
    </source>
</evidence>
<dbReference type="FunFam" id="2.30.180.10:FF:000015">
    <property type="entry name" value="Fasciclin-like arabinogalactan protein 3"/>
    <property type="match status" value="1"/>
</dbReference>
<evidence type="ECO:0000313" key="14">
    <source>
        <dbReference type="EnsemblPlants" id="KRH05013"/>
    </source>
</evidence>
<keyword evidence="6" id="KW-0654">Proteoglycan</keyword>
<protein>
    <recommendedName>
        <fullName evidence="12">FAS1 domain-containing protein</fullName>
    </recommendedName>
</protein>
<comment type="function">
    <text evidence="10">May be a cell surface adhesion protein.</text>
</comment>
<dbReference type="PaxDb" id="3847-GLYMA17G29710.1"/>
<feature type="domain" description="FAS1" evidence="12">
    <location>
        <begin position="1"/>
        <end position="122"/>
    </location>
</feature>
<comment type="similarity">
    <text evidence="2">Belongs to the fasciclin-like AGP family.</text>
</comment>
<evidence type="ECO:0000256" key="3">
    <source>
        <dbReference type="ARBA" id="ARBA00022475"/>
    </source>
</evidence>
<accession>A0A2K7GAN5</accession>
<evidence type="ECO:0000256" key="5">
    <source>
        <dbReference type="ARBA" id="ARBA00022729"/>
    </source>
</evidence>
<comment type="subcellular location">
    <subcellularLocation>
        <location evidence="1">Cell membrane</location>
        <topology evidence="1">Lipid-anchor</topology>
        <topology evidence="1">GPI-anchor</topology>
    </subcellularLocation>
</comment>
<dbReference type="Proteomes" id="UP000008827">
    <property type="component" value="Chromosome 17"/>
</dbReference>
<keyword evidence="5" id="KW-0732">Signal</keyword>
<dbReference type="InterPro" id="IPR000782">
    <property type="entry name" value="FAS1_domain"/>
</dbReference>
<dbReference type="PANTHER" id="PTHR32382:SF6">
    <property type="entry name" value="FASCICLIN-LIKE ARABINOGALACTAN PROTEIN 14"/>
    <property type="match status" value="1"/>
</dbReference>
<feature type="compositionally biased region" description="Low complexity" evidence="11">
    <location>
        <begin position="144"/>
        <end position="171"/>
    </location>
</feature>
<keyword evidence="9" id="KW-0449">Lipoprotein</keyword>
<dbReference type="STRING" id="3847.A0A0R0FR12"/>
<keyword evidence="3" id="KW-1003">Cell membrane</keyword>
<accession>A0A0R0FR12</accession>
<dbReference type="GO" id="GO:0098552">
    <property type="term" value="C:side of membrane"/>
    <property type="evidence" value="ECO:0007669"/>
    <property type="project" value="UniProtKB-KW"/>
</dbReference>
<dbReference type="SUPFAM" id="SSF82153">
    <property type="entry name" value="FAS1 domain"/>
    <property type="match status" value="1"/>
</dbReference>
<gene>
    <name evidence="13" type="ORF">GLYMA_17G202000</name>
</gene>
<evidence type="ECO:0000313" key="15">
    <source>
        <dbReference type="Proteomes" id="UP000008827"/>
    </source>
</evidence>
<evidence type="ECO:0000256" key="4">
    <source>
        <dbReference type="ARBA" id="ARBA00022622"/>
    </source>
</evidence>
<dbReference type="InParanoid" id="A0A0R0FR12"/>
<organism evidence="13">
    <name type="scientific">Glycine max</name>
    <name type="common">Soybean</name>
    <name type="synonym">Glycine hispida</name>
    <dbReference type="NCBI Taxonomy" id="3847"/>
    <lineage>
        <taxon>Eukaryota</taxon>
        <taxon>Viridiplantae</taxon>
        <taxon>Streptophyta</taxon>
        <taxon>Embryophyta</taxon>
        <taxon>Tracheophyta</taxon>
        <taxon>Spermatophyta</taxon>
        <taxon>Magnoliopsida</taxon>
        <taxon>eudicotyledons</taxon>
        <taxon>Gunneridae</taxon>
        <taxon>Pentapetalae</taxon>
        <taxon>rosids</taxon>
        <taxon>fabids</taxon>
        <taxon>Fabales</taxon>
        <taxon>Fabaceae</taxon>
        <taxon>Papilionoideae</taxon>
        <taxon>50 kb inversion clade</taxon>
        <taxon>NPAAA clade</taxon>
        <taxon>indigoferoid/millettioid clade</taxon>
        <taxon>Phaseoleae</taxon>
        <taxon>Glycine</taxon>
        <taxon>Glycine subgen. Soja</taxon>
    </lineage>
</organism>
<reference evidence="13 14" key="1">
    <citation type="journal article" date="2010" name="Nature">
        <title>Genome sequence of the palaeopolyploid soybean.</title>
        <authorList>
            <person name="Schmutz J."/>
            <person name="Cannon S.B."/>
            <person name="Schlueter J."/>
            <person name="Ma J."/>
            <person name="Mitros T."/>
            <person name="Nelson W."/>
            <person name="Hyten D.L."/>
            <person name="Song Q."/>
            <person name="Thelen J.J."/>
            <person name="Cheng J."/>
            <person name="Xu D."/>
            <person name="Hellsten U."/>
            <person name="May G.D."/>
            <person name="Yu Y."/>
            <person name="Sakurai T."/>
            <person name="Umezawa T."/>
            <person name="Bhattacharyya M.K."/>
            <person name="Sandhu D."/>
            <person name="Valliyodan B."/>
            <person name="Lindquist E."/>
            <person name="Peto M."/>
            <person name="Grant D."/>
            <person name="Shu S."/>
            <person name="Goodstein D."/>
            <person name="Barry K."/>
            <person name="Futrell-Griggs M."/>
            <person name="Abernathy B."/>
            <person name="Du J."/>
            <person name="Tian Z."/>
            <person name="Zhu L."/>
            <person name="Gill N."/>
            <person name="Joshi T."/>
            <person name="Libault M."/>
            <person name="Sethuraman A."/>
            <person name="Zhang X.-C."/>
            <person name="Shinozaki K."/>
            <person name="Nguyen H.T."/>
            <person name="Wing R.A."/>
            <person name="Cregan P."/>
            <person name="Specht J."/>
            <person name="Grimwood J."/>
            <person name="Rokhsar D."/>
            <person name="Stacey G."/>
            <person name="Shoemaker R.C."/>
            <person name="Jackson S.A."/>
        </authorList>
    </citation>
    <scope>NUCLEOTIDE SEQUENCE</scope>
    <source>
        <strain evidence="14">cv. Williams 82</strain>
        <tissue evidence="13">Callus</tissue>
    </source>
</reference>
<dbReference type="Gene3D" id="2.30.180.10">
    <property type="entry name" value="FAS1 domain"/>
    <property type="match status" value="1"/>
</dbReference>
<dbReference type="FunCoup" id="A0A0R0FR12">
    <property type="interactions" value="87"/>
</dbReference>